<dbReference type="EMBL" id="CATOUU010000938">
    <property type="protein sequence ID" value="CAI9961203.1"/>
    <property type="molecule type" value="Genomic_DNA"/>
</dbReference>
<feature type="transmembrane region" description="Helical" evidence="1">
    <location>
        <begin position="6"/>
        <end position="24"/>
    </location>
</feature>
<keyword evidence="1" id="KW-1133">Transmembrane helix</keyword>
<keyword evidence="1" id="KW-0812">Transmembrane</keyword>
<evidence type="ECO:0000313" key="3">
    <source>
        <dbReference type="EMBL" id="CAL6062999.1"/>
    </source>
</evidence>
<dbReference type="Proteomes" id="UP001642409">
    <property type="component" value="Unassembled WGS sequence"/>
</dbReference>
<comment type="caution">
    <text evidence="2">The sequence shown here is derived from an EMBL/GenBank/DDBJ whole genome shotgun (WGS) entry which is preliminary data.</text>
</comment>
<evidence type="ECO:0000313" key="4">
    <source>
        <dbReference type="Proteomes" id="UP001642409"/>
    </source>
</evidence>
<evidence type="ECO:0000256" key="1">
    <source>
        <dbReference type="SAM" id="Phobius"/>
    </source>
</evidence>
<feature type="transmembrane region" description="Helical" evidence="1">
    <location>
        <begin position="60"/>
        <end position="82"/>
    </location>
</feature>
<proteinExistence type="predicted"/>
<protein>
    <submittedName>
        <fullName evidence="3">Hypothetical_protein</fullName>
    </submittedName>
</protein>
<feature type="transmembrane region" description="Helical" evidence="1">
    <location>
        <begin position="293"/>
        <end position="314"/>
    </location>
</feature>
<dbReference type="EMBL" id="CAXDID020000243">
    <property type="protein sequence ID" value="CAL6062999.1"/>
    <property type="molecule type" value="Genomic_DNA"/>
</dbReference>
<name>A0AA86QWQ9_9EUKA</name>
<sequence length="436" mass="51595">MTVVGVVFGIFIIVYVLLVGYATLYQFSRINNKKQVRYIFLLVEFSASSLFIILSCFLDWNHALIFLYFWVTCRVGSFMFIYKADQKLIQLTQIYPPNNFKYKQQEMFQNTNQGIMSMNDAINESFIPKIHTQYETYHIESREFEYYDQLGANEIIRRAQFFHDPKKGPLQINVQPQLVREMQDVQVTTNEGEYDVQILGYSNKHDQVYICESVYTVVTVNYSYKWLGESASILMSLNSILENKIQDLDHQYEINTTDINNHTQQFVIFNKDLYELPYTTAQKKIPKWINRKFILLYWVFAFLFQLECFSACYLENLVPRISKEILSERSVIINVGCQLSIDPNVQMEHTLYQLKDNETLQNLIRTVVHPALTKVPIVYRRKRALLKQISLNSWNQKLLNFWQGKSKKSTLVTCEAECPFYKKYYRMLFYAALIIL</sequence>
<organism evidence="2">
    <name type="scientific">Hexamita inflata</name>
    <dbReference type="NCBI Taxonomy" id="28002"/>
    <lineage>
        <taxon>Eukaryota</taxon>
        <taxon>Metamonada</taxon>
        <taxon>Diplomonadida</taxon>
        <taxon>Hexamitidae</taxon>
        <taxon>Hexamitinae</taxon>
        <taxon>Hexamita</taxon>
    </lineage>
</organism>
<feature type="transmembrane region" description="Helical" evidence="1">
    <location>
        <begin position="36"/>
        <end position="54"/>
    </location>
</feature>
<reference evidence="3 4" key="2">
    <citation type="submission" date="2024-07" db="EMBL/GenBank/DDBJ databases">
        <authorList>
            <person name="Akdeniz Z."/>
        </authorList>
    </citation>
    <scope>NUCLEOTIDE SEQUENCE [LARGE SCALE GENOMIC DNA]</scope>
</reference>
<dbReference type="AlphaFoldDB" id="A0AA86QWQ9"/>
<evidence type="ECO:0000313" key="2">
    <source>
        <dbReference type="EMBL" id="CAI9961203.1"/>
    </source>
</evidence>
<gene>
    <name evidence="2" type="ORF">HINF_LOCUS48848</name>
    <name evidence="3" type="ORF">HINF_LOCUS50564</name>
</gene>
<keyword evidence="4" id="KW-1185">Reference proteome</keyword>
<accession>A0AA86QWQ9</accession>
<reference evidence="2" key="1">
    <citation type="submission" date="2023-06" db="EMBL/GenBank/DDBJ databases">
        <authorList>
            <person name="Kurt Z."/>
        </authorList>
    </citation>
    <scope>NUCLEOTIDE SEQUENCE</scope>
</reference>
<keyword evidence="1" id="KW-0472">Membrane</keyword>